<dbReference type="InterPro" id="IPR009006">
    <property type="entry name" value="Ala_racemase/Decarboxylase_C"/>
</dbReference>
<feature type="domain" description="Orn/DAP/Arg decarboxylase 2 N-terminal" evidence="5">
    <location>
        <begin position="28"/>
        <end position="269"/>
    </location>
</feature>
<dbReference type="CDD" id="cd06843">
    <property type="entry name" value="PLPDE_III_PvsE_like"/>
    <property type="match status" value="1"/>
</dbReference>
<evidence type="ECO:0000313" key="6">
    <source>
        <dbReference type="EMBL" id="GAA2726712.1"/>
    </source>
</evidence>
<evidence type="ECO:0000259" key="4">
    <source>
        <dbReference type="Pfam" id="PF00278"/>
    </source>
</evidence>
<keyword evidence="2" id="KW-0663">Pyridoxal phosphate</keyword>
<protein>
    <submittedName>
        <fullName evidence="6">Type III PLP-dependent enzyme</fullName>
    </submittedName>
</protein>
<evidence type="ECO:0000313" key="7">
    <source>
        <dbReference type="Proteomes" id="UP001501842"/>
    </source>
</evidence>
<dbReference type="Gene3D" id="2.40.37.10">
    <property type="entry name" value="Lyase, Ornithine Decarboxylase, Chain A, domain 1"/>
    <property type="match status" value="1"/>
</dbReference>
<evidence type="ECO:0000259" key="5">
    <source>
        <dbReference type="Pfam" id="PF02784"/>
    </source>
</evidence>
<dbReference type="RefSeq" id="WP_344450995.1">
    <property type="nucleotide sequence ID" value="NZ_BAAATZ010000012.1"/>
</dbReference>
<dbReference type="InterPro" id="IPR022644">
    <property type="entry name" value="De-COase2_N"/>
</dbReference>
<dbReference type="Gene3D" id="3.20.20.10">
    <property type="entry name" value="Alanine racemase"/>
    <property type="match status" value="1"/>
</dbReference>
<name>A0ABN3U9G8_9ACTN</name>
<comment type="caution">
    <text evidence="6">The sequence shown here is derived from an EMBL/GenBank/DDBJ whole genome shotgun (WGS) entry which is preliminary data.</text>
</comment>
<evidence type="ECO:0000256" key="1">
    <source>
        <dbReference type="ARBA" id="ARBA00001933"/>
    </source>
</evidence>
<dbReference type="Proteomes" id="UP001501842">
    <property type="component" value="Unassembled WGS sequence"/>
</dbReference>
<organism evidence="6 7">
    <name type="scientific">Actinocorallia aurantiaca</name>
    <dbReference type="NCBI Taxonomy" id="46204"/>
    <lineage>
        <taxon>Bacteria</taxon>
        <taxon>Bacillati</taxon>
        <taxon>Actinomycetota</taxon>
        <taxon>Actinomycetes</taxon>
        <taxon>Streptosporangiales</taxon>
        <taxon>Thermomonosporaceae</taxon>
        <taxon>Actinocorallia</taxon>
    </lineage>
</organism>
<dbReference type="SUPFAM" id="SSF50621">
    <property type="entry name" value="Alanine racemase C-terminal domain-like"/>
    <property type="match status" value="1"/>
</dbReference>
<reference evidence="6 7" key="1">
    <citation type="journal article" date="2019" name="Int. J. Syst. Evol. Microbiol.">
        <title>The Global Catalogue of Microorganisms (GCM) 10K type strain sequencing project: providing services to taxonomists for standard genome sequencing and annotation.</title>
        <authorList>
            <consortium name="The Broad Institute Genomics Platform"/>
            <consortium name="The Broad Institute Genome Sequencing Center for Infectious Disease"/>
            <person name="Wu L."/>
            <person name="Ma J."/>
        </authorList>
    </citation>
    <scope>NUCLEOTIDE SEQUENCE [LARGE SCALE GENOMIC DNA]</scope>
    <source>
        <strain evidence="6 7">JCM 8201</strain>
    </source>
</reference>
<proteinExistence type="inferred from homology"/>
<dbReference type="Pfam" id="PF00278">
    <property type="entry name" value="Orn_DAP_Arg_deC"/>
    <property type="match status" value="1"/>
</dbReference>
<dbReference type="InterPro" id="IPR022643">
    <property type="entry name" value="De-COase2_C"/>
</dbReference>
<dbReference type="InterPro" id="IPR029066">
    <property type="entry name" value="PLP-binding_barrel"/>
</dbReference>
<feature type="domain" description="Orn/DAP/Arg decarboxylase 2 C-terminal" evidence="4">
    <location>
        <begin position="23"/>
        <end position="363"/>
    </location>
</feature>
<dbReference type="Pfam" id="PF02784">
    <property type="entry name" value="Orn_Arg_deC_N"/>
    <property type="match status" value="1"/>
</dbReference>
<dbReference type="PANTHER" id="PTHR43727">
    <property type="entry name" value="DIAMINOPIMELATE DECARBOXYLASE"/>
    <property type="match status" value="1"/>
</dbReference>
<dbReference type="InterPro" id="IPR000183">
    <property type="entry name" value="Orn/DAP/Arg_de-COase"/>
</dbReference>
<dbReference type="EMBL" id="BAAATZ010000012">
    <property type="protein sequence ID" value="GAA2726712.1"/>
    <property type="molecule type" value="Genomic_DNA"/>
</dbReference>
<comment type="similarity">
    <text evidence="3">Belongs to the Orn/Lys/Arg decarboxylase class-II family.</text>
</comment>
<gene>
    <name evidence="6" type="ORF">GCM10010439_30120</name>
</gene>
<sequence length="387" mass="42135">MITRRVEEHALELATSAQLPAFVYDLAALREHVSAVRSVLSVPGAPEIFYAAKANPDVPVLNTVAPYVDGIEVASGGELAHVREALPDARIAFGGPGKTDEELDLALRLGVERIHVESPYELSRLARITKDSGREAEIMLRLNLAGDRSGVALAMSGPFGMDPELIDSCTEILATSPQLKLCGIHAHLASGLNDTAMVAQSAEILTWGRAWLDRIGHTGPRDFNLGGGMAVDYSASDTITFDWKRYAENVAALAQPGETLRIEPGRAITVYSGWYITEVLDVKKAHGQWYAVLRGGTMQFRTPVTKQHNQPFTVIHRNQPGPTVTDEPVTMVGQLCTPKDVFARDMPTDHITVGDLVAFSMAGAYAWNISHHDFLMHPKPTFSYLTA</sequence>
<dbReference type="PANTHER" id="PTHR43727:SF2">
    <property type="entry name" value="GROUP IV DECARBOXYLASE"/>
    <property type="match status" value="1"/>
</dbReference>
<accession>A0ABN3U9G8</accession>
<dbReference type="PRINTS" id="PR01179">
    <property type="entry name" value="ODADCRBXLASE"/>
</dbReference>
<keyword evidence="7" id="KW-1185">Reference proteome</keyword>
<evidence type="ECO:0000256" key="3">
    <source>
        <dbReference type="RuleBase" id="RU003737"/>
    </source>
</evidence>
<dbReference type="SUPFAM" id="SSF51419">
    <property type="entry name" value="PLP-binding barrel"/>
    <property type="match status" value="1"/>
</dbReference>
<evidence type="ECO:0000256" key="2">
    <source>
        <dbReference type="ARBA" id="ARBA00022898"/>
    </source>
</evidence>
<comment type="cofactor">
    <cofactor evidence="1">
        <name>pyridoxal 5'-phosphate</name>
        <dbReference type="ChEBI" id="CHEBI:597326"/>
    </cofactor>
</comment>